<dbReference type="GO" id="GO:0016874">
    <property type="term" value="F:ligase activity"/>
    <property type="evidence" value="ECO:0007669"/>
    <property type="project" value="UniProtKB-KW"/>
</dbReference>
<reference evidence="1 2" key="1">
    <citation type="submission" date="2015-01" db="EMBL/GenBank/DDBJ databases">
        <title>Draft genome of Vibrio mytili type strain CAIM 528.</title>
        <authorList>
            <person name="Gonzalez-Castillo A."/>
            <person name="Gomez-Gil B."/>
            <person name="Enciso-Ibarra J."/>
        </authorList>
    </citation>
    <scope>NUCLEOTIDE SEQUENCE [LARGE SCALE GENOMIC DNA]</scope>
    <source>
        <strain evidence="1 2">CAIM 528</strain>
    </source>
</reference>
<dbReference type="Gene3D" id="2.10.290.10">
    <property type="entry name" value="YfgJ-like"/>
    <property type="match status" value="1"/>
</dbReference>
<name>A0A0C3HT14_9VIBR</name>
<dbReference type="STRING" id="50718.SU60_07960"/>
<organism evidence="1 2">
    <name type="scientific">Vibrio mytili</name>
    <dbReference type="NCBI Taxonomy" id="50718"/>
    <lineage>
        <taxon>Bacteria</taxon>
        <taxon>Pseudomonadati</taxon>
        <taxon>Pseudomonadota</taxon>
        <taxon>Gammaproteobacteria</taxon>
        <taxon>Vibrionales</taxon>
        <taxon>Vibrionaceae</taxon>
        <taxon>Vibrio</taxon>
    </lineage>
</organism>
<dbReference type="Proteomes" id="UP000031977">
    <property type="component" value="Unassembled WGS sequence"/>
</dbReference>
<evidence type="ECO:0000313" key="2">
    <source>
        <dbReference type="Proteomes" id="UP000031977"/>
    </source>
</evidence>
<dbReference type="EMBL" id="JXOK01000024">
    <property type="protein sequence ID" value="KIN11336.1"/>
    <property type="molecule type" value="Genomic_DNA"/>
</dbReference>
<dbReference type="InterPro" id="IPR029037">
    <property type="entry name" value="DUF1407/YfgJ-like_sf"/>
</dbReference>
<comment type="caution">
    <text evidence="1">The sequence shown here is derived from an EMBL/GenBank/DDBJ whole genome shotgun (WGS) entry which is preliminary data.</text>
</comment>
<dbReference type="RefSeq" id="WP_041155047.1">
    <property type="nucleotide sequence ID" value="NZ_CBCRVP010000027.1"/>
</dbReference>
<dbReference type="SUPFAM" id="SSF161187">
    <property type="entry name" value="YfgJ-like"/>
    <property type="match status" value="1"/>
</dbReference>
<gene>
    <name evidence="1" type="ORF">SU60_07960</name>
</gene>
<dbReference type="AlphaFoldDB" id="A0A0C3HT14"/>
<sequence length="78" mass="8903">MQTNMCPTCEKELEWTGQYHCNQCGSDYKKVGFCPDCEQELEKLQACGAANYFCNTCNELKSKSRVRFEFQKLESAAG</sequence>
<proteinExistence type="predicted"/>
<keyword evidence="2" id="KW-1185">Reference proteome</keyword>
<dbReference type="Pfam" id="PF07191">
    <property type="entry name" value="Zn_ribbon_6"/>
    <property type="match status" value="1"/>
</dbReference>
<accession>A0A0C3HT14</accession>
<protein>
    <submittedName>
        <fullName evidence="1">DNA ligase</fullName>
    </submittedName>
</protein>
<dbReference type="InterPro" id="IPR010807">
    <property type="entry name" value="YfgJ-like"/>
</dbReference>
<evidence type="ECO:0000313" key="1">
    <source>
        <dbReference type="EMBL" id="KIN11336.1"/>
    </source>
</evidence>
<keyword evidence="1" id="KW-0436">Ligase</keyword>
<dbReference type="OrthoDB" id="5405751at2"/>